<dbReference type="CDD" id="cd00085">
    <property type="entry name" value="HNHc"/>
    <property type="match status" value="1"/>
</dbReference>
<sequence>MSLESRRSLRRSRRNRKTRYRQPRFLNRKRREGWLAPSLQHRVETTLTWVSKLIRFTPIDLIVQELVRFDLQQLENPEISGIEYQQGELQGYEVRQYLLEKWSRKCAYCGVENVPLEVEHIHPKSQGGTDRISNLAIACHDCNQKKGNQDIQDFLSGKPDLLHRILRQAKQPLKDATAVNSTRWALFNRLKETGLSVSTGSGGLTKFNRTRLNLPKTHWLDAACVGKLETLKVLTNKPLLIQATGRGTRQMCGTDQYGFPTRHRSRIQIHKGFQTGDIVKAVVTKGKKIGFYLGRVLCRASGSFDIVTQNGRVTGISHKYCQSIHKKDGYSYGF</sequence>
<accession>A0A7Z9BXV4</accession>
<dbReference type="EMBL" id="CZCU02000157">
    <property type="protein sequence ID" value="VXD24208.1"/>
    <property type="molecule type" value="Genomic_DNA"/>
</dbReference>
<dbReference type="InterPro" id="IPR002711">
    <property type="entry name" value="HNH"/>
</dbReference>
<dbReference type="Gene3D" id="1.10.30.50">
    <property type="match status" value="1"/>
</dbReference>
<dbReference type="GO" id="GO:0003676">
    <property type="term" value="F:nucleic acid binding"/>
    <property type="evidence" value="ECO:0007669"/>
    <property type="project" value="InterPro"/>
</dbReference>
<dbReference type="Pfam" id="PF14239">
    <property type="entry name" value="RRXRR"/>
    <property type="match status" value="1"/>
</dbReference>
<evidence type="ECO:0000313" key="3">
    <source>
        <dbReference type="EMBL" id="VXD24208.1"/>
    </source>
</evidence>
<gene>
    <name evidence="3" type="ORF">PL8927_80001</name>
</gene>
<dbReference type="InterPro" id="IPR047693">
    <property type="entry name" value="RNA-guided_IscB-like"/>
</dbReference>
<protein>
    <submittedName>
        <fullName evidence="3">HNH endonuclease</fullName>
    </submittedName>
</protein>
<name>A0A7Z9BXV4_9CYAN</name>
<dbReference type="Proteomes" id="UP000184550">
    <property type="component" value="Unassembled WGS sequence"/>
</dbReference>
<organism evidence="3 4">
    <name type="scientific">Planktothrix serta PCC 8927</name>
    <dbReference type="NCBI Taxonomy" id="671068"/>
    <lineage>
        <taxon>Bacteria</taxon>
        <taxon>Bacillati</taxon>
        <taxon>Cyanobacteriota</taxon>
        <taxon>Cyanophyceae</taxon>
        <taxon>Oscillatoriophycideae</taxon>
        <taxon>Oscillatoriales</taxon>
        <taxon>Microcoleaceae</taxon>
        <taxon>Planktothrix</taxon>
    </lineage>
</organism>
<keyword evidence="3" id="KW-0378">Hydrolase</keyword>
<evidence type="ECO:0000259" key="2">
    <source>
        <dbReference type="SMART" id="SM00507"/>
    </source>
</evidence>
<dbReference type="NCBIfam" id="NF040563">
    <property type="entry name" value="guided_IscB"/>
    <property type="match status" value="1"/>
</dbReference>
<dbReference type="PANTHER" id="PTHR33877">
    <property type="entry name" value="SLL1193 PROTEIN"/>
    <property type="match status" value="1"/>
</dbReference>
<reference evidence="3" key="1">
    <citation type="submission" date="2019-10" db="EMBL/GenBank/DDBJ databases">
        <authorList>
            <consortium name="Genoscope - CEA"/>
            <person name="William W."/>
        </authorList>
    </citation>
    <scope>NUCLEOTIDE SEQUENCE [LARGE SCALE GENOMIC DNA]</scope>
    <source>
        <strain evidence="3">BBR_PRJEB10992</strain>
    </source>
</reference>
<feature type="compositionally biased region" description="Basic residues" evidence="1">
    <location>
        <begin position="8"/>
        <end position="21"/>
    </location>
</feature>
<keyword evidence="3" id="KW-0540">Nuclease</keyword>
<dbReference type="Pfam" id="PF01844">
    <property type="entry name" value="HNH"/>
    <property type="match status" value="1"/>
</dbReference>
<dbReference type="InterPro" id="IPR003615">
    <property type="entry name" value="HNH_nuc"/>
</dbReference>
<dbReference type="SMART" id="SM00507">
    <property type="entry name" value="HNHc"/>
    <property type="match status" value="1"/>
</dbReference>
<feature type="domain" description="HNH nuclease" evidence="2">
    <location>
        <begin position="93"/>
        <end position="144"/>
    </location>
</feature>
<dbReference type="PANTHER" id="PTHR33877:SF1">
    <property type="entry name" value="TYPE IV METHYL-DIRECTED RESTRICTION ENZYME ECOKMCRA"/>
    <property type="match status" value="1"/>
</dbReference>
<evidence type="ECO:0000256" key="1">
    <source>
        <dbReference type="SAM" id="MobiDB-lite"/>
    </source>
</evidence>
<keyword evidence="4" id="KW-1185">Reference proteome</keyword>
<feature type="region of interest" description="Disordered" evidence="1">
    <location>
        <begin position="1"/>
        <end position="21"/>
    </location>
</feature>
<dbReference type="AlphaFoldDB" id="A0A7Z9BXV4"/>
<proteinExistence type="predicted"/>
<keyword evidence="3" id="KW-0255">Endonuclease</keyword>
<dbReference type="GO" id="GO:0008270">
    <property type="term" value="F:zinc ion binding"/>
    <property type="evidence" value="ECO:0007669"/>
    <property type="project" value="InterPro"/>
</dbReference>
<dbReference type="InterPro" id="IPR025938">
    <property type="entry name" value="RRXRR_dom"/>
</dbReference>
<dbReference type="InterPro" id="IPR052892">
    <property type="entry name" value="NA-targeting_endonuclease"/>
</dbReference>
<dbReference type="GO" id="GO:0004519">
    <property type="term" value="F:endonuclease activity"/>
    <property type="evidence" value="ECO:0007669"/>
    <property type="project" value="UniProtKB-KW"/>
</dbReference>
<comment type="caution">
    <text evidence="3">The sequence shown here is derived from an EMBL/GenBank/DDBJ whole genome shotgun (WGS) entry which is preliminary data.</text>
</comment>
<evidence type="ECO:0000313" key="4">
    <source>
        <dbReference type="Proteomes" id="UP000184550"/>
    </source>
</evidence>